<dbReference type="InterPro" id="IPR051839">
    <property type="entry name" value="RD_transcriptional_regulator"/>
</dbReference>
<feature type="DNA-binding region" description="H-T-H motif" evidence="6">
    <location>
        <begin position="38"/>
        <end position="58"/>
    </location>
</feature>
<keyword evidence="5" id="KW-0804">Transcription</keyword>
<keyword evidence="3" id="KW-0597">Phosphoprotein</keyword>
<evidence type="ECO:0000256" key="4">
    <source>
        <dbReference type="ARBA" id="ARBA00023015"/>
    </source>
</evidence>
<organism evidence="9">
    <name type="scientific">Menopon gallinae</name>
    <name type="common">poultry shaft louse</name>
    <dbReference type="NCBI Taxonomy" id="328185"/>
    <lineage>
        <taxon>Eukaryota</taxon>
        <taxon>Metazoa</taxon>
        <taxon>Ecdysozoa</taxon>
        <taxon>Arthropoda</taxon>
        <taxon>Hexapoda</taxon>
        <taxon>Insecta</taxon>
        <taxon>Pterygota</taxon>
        <taxon>Neoptera</taxon>
        <taxon>Paraneoptera</taxon>
        <taxon>Psocodea</taxon>
        <taxon>Troctomorpha</taxon>
        <taxon>Phthiraptera</taxon>
        <taxon>Amblycera</taxon>
        <taxon>Menoponidae</taxon>
        <taxon>Menopon</taxon>
    </lineage>
</organism>
<dbReference type="Gene3D" id="1.10.10.10">
    <property type="entry name" value="Winged helix-like DNA-binding domain superfamily/Winged helix DNA-binding domain"/>
    <property type="match status" value="1"/>
</dbReference>
<evidence type="ECO:0000313" key="9">
    <source>
        <dbReference type="EMBL" id="KAL0269097.1"/>
    </source>
</evidence>
<feature type="region of interest" description="Disordered" evidence="7">
    <location>
        <begin position="66"/>
        <end position="105"/>
    </location>
</feature>
<feature type="compositionally biased region" description="Polar residues" evidence="7">
    <location>
        <begin position="291"/>
        <end position="302"/>
    </location>
</feature>
<dbReference type="Pfam" id="PF04218">
    <property type="entry name" value="CENP-B_N"/>
    <property type="match status" value="1"/>
</dbReference>
<proteinExistence type="predicted"/>
<reference evidence="9" key="1">
    <citation type="journal article" date="2024" name="Gigascience">
        <title>Chromosome-level genome of the poultry shaft louse Menopon gallinae provides insight into the host-switching and adaptive evolution of parasitic lice.</title>
        <authorList>
            <person name="Xu Y."/>
            <person name="Ma L."/>
            <person name="Liu S."/>
            <person name="Liang Y."/>
            <person name="Liu Q."/>
            <person name="He Z."/>
            <person name="Tian L."/>
            <person name="Duan Y."/>
            <person name="Cai W."/>
            <person name="Li H."/>
            <person name="Song F."/>
        </authorList>
    </citation>
    <scope>NUCLEOTIDE SEQUENCE</scope>
    <source>
        <strain evidence="9">Cailab_2023a</strain>
    </source>
</reference>
<accession>A0AAW2HH82</accession>
<evidence type="ECO:0000256" key="2">
    <source>
        <dbReference type="ARBA" id="ARBA00022473"/>
    </source>
</evidence>
<dbReference type="GO" id="GO:0005634">
    <property type="term" value="C:nucleus"/>
    <property type="evidence" value="ECO:0007669"/>
    <property type="project" value="UniProtKB-SubCell"/>
</dbReference>
<keyword evidence="6" id="KW-0238">DNA-binding</keyword>
<feature type="compositionally biased region" description="Basic and acidic residues" evidence="7">
    <location>
        <begin position="24"/>
        <end position="37"/>
    </location>
</feature>
<evidence type="ECO:0000256" key="3">
    <source>
        <dbReference type="ARBA" id="ARBA00022553"/>
    </source>
</evidence>
<evidence type="ECO:0000256" key="1">
    <source>
        <dbReference type="ARBA" id="ARBA00004123"/>
    </source>
</evidence>
<dbReference type="InterPro" id="IPR009057">
    <property type="entry name" value="Homeodomain-like_sf"/>
</dbReference>
<dbReference type="GO" id="GO:0003677">
    <property type="term" value="F:DNA binding"/>
    <property type="evidence" value="ECO:0007669"/>
    <property type="project" value="UniProtKB-UniRule"/>
</dbReference>
<dbReference type="SUPFAM" id="SSF46689">
    <property type="entry name" value="Homeodomain-like"/>
    <property type="match status" value="1"/>
</dbReference>
<keyword evidence="6" id="KW-0539">Nucleus</keyword>
<keyword evidence="2" id="KW-0217">Developmental protein</keyword>
<feature type="domain" description="HTH psq-type" evidence="8">
    <location>
        <begin position="11"/>
        <end position="62"/>
    </location>
</feature>
<feature type="region of interest" description="Disordered" evidence="7">
    <location>
        <begin position="291"/>
        <end position="320"/>
    </location>
</feature>
<feature type="compositionally biased region" description="Basic and acidic residues" evidence="7">
    <location>
        <begin position="87"/>
        <end position="96"/>
    </location>
</feature>
<dbReference type="PANTHER" id="PTHR33215">
    <property type="entry name" value="PROTEIN DISTAL ANTENNA"/>
    <property type="match status" value="1"/>
</dbReference>
<evidence type="ECO:0000256" key="5">
    <source>
        <dbReference type="ARBA" id="ARBA00023163"/>
    </source>
</evidence>
<dbReference type="EMBL" id="JARGDH010000004">
    <property type="protein sequence ID" value="KAL0269097.1"/>
    <property type="molecule type" value="Genomic_DNA"/>
</dbReference>
<comment type="subcellular location">
    <subcellularLocation>
        <location evidence="1 6">Nucleus</location>
    </subcellularLocation>
</comment>
<feature type="compositionally biased region" description="Polar residues" evidence="7">
    <location>
        <begin position="70"/>
        <end position="85"/>
    </location>
</feature>
<sequence>MSAAIGTSVAKQSRRSVRSLSVQEKVHAIDRVHEGESKASVARDIGVPESTLRGWCKGEEKLRGIVARSSGGNSSSNETVPSSVDDTLEKTPKPNHSDGLAGNGLANSKRDFSVLDDLHQSGSLKKFAKGDAAGDVPTSEVKVPNQRRTDSPINFSKSIENDSSSRSSFATTNSFVHKDEVRESQPAAAPTLPALAAIASAITGKNQLLYNAYTNGMLNAKQELNNKPLDYSTKVSSRLPRPDVNEALMYWLRAQREQATLPMSPMEARTADTSSWFWKLYKNYGVLPQTASATHKTSSSNGDDGHASDEEDEPPATAADAVRHGEKFLRWLECCSDPSVTALQILQFR</sequence>
<dbReference type="AlphaFoldDB" id="A0AAW2HH82"/>
<name>A0AAW2HH82_9NEOP</name>
<keyword evidence="4" id="KW-0805">Transcription regulation</keyword>
<dbReference type="PANTHER" id="PTHR33215:SF13">
    <property type="entry name" value="PROTEIN DISTAL ANTENNA"/>
    <property type="match status" value="1"/>
</dbReference>
<feature type="region of interest" description="Disordered" evidence="7">
    <location>
        <begin position="129"/>
        <end position="171"/>
    </location>
</feature>
<dbReference type="PROSITE" id="PS50960">
    <property type="entry name" value="HTH_PSQ"/>
    <property type="match status" value="1"/>
</dbReference>
<gene>
    <name evidence="9" type="ORF">PYX00_006931</name>
</gene>
<feature type="compositionally biased region" description="Polar residues" evidence="7">
    <location>
        <begin position="151"/>
        <end position="162"/>
    </location>
</feature>
<protein>
    <recommendedName>
        <fullName evidence="8">HTH psq-type domain-containing protein</fullName>
    </recommendedName>
</protein>
<dbReference type="InterPro" id="IPR007889">
    <property type="entry name" value="HTH_Psq"/>
</dbReference>
<evidence type="ECO:0000256" key="7">
    <source>
        <dbReference type="SAM" id="MobiDB-lite"/>
    </source>
</evidence>
<evidence type="ECO:0000256" key="6">
    <source>
        <dbReference type="PROSITE-ProRule" id="PRU00320"/>
    </source>
</evidence>
<dbReference type="InterPro" id="IPR036388">
    <property type="entry name" value="WH-like_DNA-bd_sf"/>
</dbReference>
<feature type="region of interest" description="Disordered" evidence="7">
    <location>
        <begin position="1"/>
        <end position="44"/>
    </location>
</feature>
<comment type="caution">
    <text evidence="9">The sequence shown here is derived from an EMBL/GenBank/DDBJ whole genome shotgun (WGS) entry which is preliminary data.</text>
</comment>
<evidence type="ECO:0000259" key="8">
    <source>
        <dbReference type="PROSITE" id="PS50960"/>
    </source>
</evidence>